<dbReference type="EMBL" id="UXAW01000056">
    <property type="protein sequence ID" value="VDC26521.1"/>
    <property type="molecule type" value="Genomic_DNA"/>
</dbReference>
<dbReference type="Gene3D" id="3.40.50.620">
    <property type="entry name" value="HUPs"/>
    <property type="match status" value="1"/>
</dbReference>
<dbReference type="CDD" id="cd00293">
    <property type="entry name" value="USP-like"/>
    <property type="match status" value="1"/>
</dbReference>
<dbReference type="InterPro" id="IPR014729">
    <property type="entry name" value="Rossmann-like_a/b/a_fold"/>
</dbReference>
<name>A0A3P5X6G0_9RHOB</name>
<proteinExistence type="inferred from homology"/>
<evidence type="ECO:0000259" key="2">
    <source>
        <dbReference type="Pfam" id="PF00582"/>
    </source>
</evidence>
<comment type="similarity">
    <text evidence="1">Belongs to the universal stress protein A family.</text>
</comment>
<dbReference type="Proteomes" id="UP000277498">
    <property type="component" value="Unassembled WGS sequence"/>
</dbReference>
<evidence type="ECO:0000256" key="1">
    <source>
        <dbReference type="ARBA" id="ARBA00008791"/>
    </source>
</evidence>
<dbReference type="OrthoDB" id="5564966at2"/>
<dbReference type="PRINTS" id="PR01438">
    <property type="entry name" value="UNVRSLSTRESS"/>
</dbReference>
<dbReference type="PANTHER" id="PTHR46268:SF6">
    <property type="entry name" value="UNIVERSAL STRESS PROTEIN UP12"/>
    <property type="match status" value="1"/>
</dbReference>
<dbReference type="AlphaFoldDB" id="A0A3P5X6G0"/>
<keyword evidence="4" id="KW-1185">Reference proteome</keyword>
<dbReference type="SUPFAM" id="SSF52402">
    <property type="entry name" value="Adenine nucleotide alpha hydrolases-like"/>
    <property type="match status" value="1"/>
</dbReference>
<gene>
    <name evidence="3" type="ORF">XINFAN_01681</name>
</gene>
<evidence type="ECO:0000313" key="4">
    <source>
        <dbReference type="Proteomes" id="UP000277498"/>
    </source>
</evidence>
<dbReference type="InterPro" id="IPR006016">
    <property type="entry name" value="UspA"/>
</dbReference>
<evidence type="ECO:0000313" key="3">
    <source>
        <dbReference type="EMBL" id="VDC26521.1"/>
    </source>
</evidence>
<accession>A0A3P5X6G0</accession>
<sequence length="137" mass="14289">MIQKILCPTDGTDHSDIAVVHAAQLASKFGASLTICVVNIAHGGARGPVIHHWTDEQMAEKLDRAVALAAANGMAEVKRVDIVSREAAAGIAGYAENNGYDQIVVGTGDKRGLSRLMLGSVAADVMARAHCTVTVAR</sequence>
<dbReference type="PANTHER" id="PTHR46268">
    <property type="entry name" value="STRESS RESPONSE PROTEIN NHAX"/>
    <property type="match status" value="1"/>
</dbReference>
<dbReference type="Pfam" id="PF00582">
    <property type="entry name" value="Usp"/>
    <property type="match status" value="1"/>
</dbReference>
<dbReference type="RefSeq" id="WP_124086098.1">
    <property type="nucleotide sequence ID" value="NZ_UXAW01000056.1"/>
</dbReference>
<dbReference type="InterPro" id="IPR006015">
    <property type="entry name" value="Universal_stress_UspA"/>
</dbReference>
<protein>
    <submittedName>
        <fullName evidence="3">Universal stress protein family protein</fullName>
    </submittedName>
</protein>
<organism evidence="3 4">
    <name type="scientific">Pseudogemmobacter humi</name>
    <dbReference type="NCBI Taxonomy" id="2483812"/>
    <lineage>
        <taxon>Bacteria</taxon>
        <taxon>Pseudomonadati</taxon>
        <taxon>Pseudomonadota</taxon>
        <taxon>Alphaproteobacteria</taxon>
        <taxon>Rhodobacterales</taxon>
        <taxon>Paracoccaceae</taxon>
        <taxon>Pseudogemmobacter</taxon>
    </lineage>
</organism>
<reference evidence="3 4" key="1">
    <citation type="submission" date="2018-11" db="EMBL/GenBank/DDBJ databases">
        <authorList>
            <person name="Criscuolo A."/>
        </authorList>
    </citation>
    <scope>NUCLEOTIDE SEQUENCE [LARGE SCALE GENOMIC DNA]</scope>
    <source>
        <strain evidence="3">ACIP111625</strain>
    </source>
</reference>
<feature type="domain" description="UspA" evidence="2">
    <location>
        <begin position="1"/>
        <end position="137"/>
    </location>
</feature>